<dbReference type="InterPro" id="IPR004843">
    <property type="entry name" value="Calcineurin-like_PHP"/>
</dbReference>
<gene>
    <name evidence="2" type="ORF">BN000_01325</name>
</gene>
<dbReference type="PANTHER" id="PTHR43143">
    <property type="entry name" value="METALLOPHOSPHOESTERASE, CALCINEURIN SUPERFAMILY"/>
    <property type="match status" value="1"/>
</dbReference>
<proteinExistence type="predicted"/>
<dbReference type="InterPro" id="IPR029052">
    <property type="entry name" value="Metallo-depent_PP-like"/>
</dbReference>
<feature type="domain" description="Calcineurin-like phosphoesterase" evidence="1">
    <location>
        <begin position="41"/>
        <end position="264"/>
    </location>
</feature>
<evidence type="ECO:0000313" key="2">
    <source>
        <dbReference type="EMBL" id="CRK81423.1"/>
    </source>
</evidence>
<protein>
    <submittedName>
        <fullName evidence="2">Calcineurin-like phosphoesterase</fullName>
    </submittedName>
</protein>
<name>A0A0U1NTR3_9BACI</name>
<dbReference type="SUPFAM" id="SSF56300">
    <property type="entry name" value="Metallo-dependent phosphatases"/>
    <property type="match status" value="1"/>
</dbReference>
<accession>A0A0U1NTR3</accession>
<sequence>MGTLIDQKKAMEIYFQDKMITTDKRPWYGDLKPTETGDFSFAVVGDRCGITTPGIFEKGMEIVQELKPDFVLSVGDLIEGYWNSEAEAHEEWDYIDHLLKKINLPFFSVIGNHDYGNETMAKVWCDRKGFDYYAFRYHDALFLFLNTEESPGSMTEDGGFGDIFRKVIEDVKLEPEKSKEHVQGFFKQMMGKFSEEDLGKGNISNISDEQLKFFENVLKENEDVNQTFVLLHKPVWKTEETQFLRLESMLKNRKYTMFAGHLHQLEVMKRNGHDLIQMGRTGACWHGDSVGSIDHILWVTVKNGETNFKVIELNGVSTLEKFTINEKTEAI</sequence>
<dbReference type="Gene3D" id="3.60.21.10">
    <property type="match status" value="1"/>
</dbReference>
<dbReference type="STRING" id="1499688.BN000_01325"/>
<dbReference type="Proteomes" id="UP000199087">
    <property type="component" value="Unassembled WGS sequence"/>
</dbReference>
<evidence type="ECO:0000313" key="3">
    <source>
        <dbReference type="Proteomes" id="UP000199087"/>
    </source>
</evidence>
<dbReference type="GO" id="GO:0016787">
    <property type="term" value="F:hydrolase activity"/>
    <property type="evidence" value="ECO:0007669"/>
    <property type="project" value="InterPro"/>
</dbReference>
<dbReference type="Pfam" id="PF00149">
    <property type="entry name" value="Metallophos"/>
    <property type="match status" value="1"/>
</dbReference>
<dbReference type="PANTHER" id="PTHR43143:SF1">
    <property type="entry name" value="SERINE_THREONINE-PROTEIN PHOSPHATASE CPPED1"/>
    <property type="match status" value="1"/>
</dbReference>
<dbReference type="RefSeq" id="WP_090632420.1">
    <property type="nucleotide sequence ID" value="NZ_CVRB01000001.1"/>
</dbReference>
<evidence type="ECO:0000259" key="1">
    <source>
        <dbReference type="Pfam" id="PF00149"/>
    </source>
</evidence>
<organism evidence="2 3">
    <name type="scientific">Neobacillus massiliamazoniensis</name>
    <dbReference type="NCBI Taxonomy" id="1499688"/>
    <lineage>
        <taxon>Bacteria</taxon>
        <taxon>Bacillati</taxon>
        <taxon>Bacillota</taxon>
        <taxon>Bacilli</taxon>
        <taxon>Bacillales</taxon>
        <taxon>Bacillaceae</taxon>
        <taxon>Neobacillus</taxon>
    </lineage>
</organism>
<dbReference type="EMBL" id="CVRB01000001">
    <property type="protein sequence ID" value="CRK81423.1"/>
    <property type="molecule type" value="Genomic_DNA"/>
</dbReference>
<dbReference type="AlphaFoldDB" id="A0A0U1NTR3"/>
<dbReference type="OrthoDB" id="9816081at2"/>
<reference evidence="3" key="1">
    <citation type="submission" date="2015-05" db="EMBL/GenBank/DDBJ databases">
        <authorList>
            <person name="Urmite Genomes"/>
        </authorList>
    </citation>
    <scope>NUCLEOTIDE SEQUENCE [LARGE SCALE GENOMIC DNA]</scope>
    <source>
        <strain evidence="3">LF1</strain>
    </source>
</reference>
<keyword evidence="3" id="KW-1185">Reference proteome</keyword>
<dbReference type="InterPro" id="IPR051918">
    <property type="entry name" value="STPP_CPPED1"/>
</dbReference>